<dbReference type="EMBL" id="DQVE01000047">
    <property type="protein sequence ID" value="HIP98611.1"/>
    <property type="molecule type" value="Genomic_DNA"/>
</dbReference>
<evidence type="ECO:0000256" key="1">
    <source>
        <dbReference type="ARBA" id="ARBA00022490"/>
    </source>
</evidence>
<name>A0A9D0YPZ4_AQUAO</name>
<keyword evidence="3 5" id="KW-0698">rRNA processing</keyword>
<organism evidence="8 9">
    <name type="scientific">Aquifex aeolicus</name>
    <dbReference type="NCBI Taxonomy" id="63363"/>
    <lineage>
        <taxon>Bacteria</taxon>
        <taxon>Pseudomonadati</taxon>
        <taxon>Aquificota</taxon>
        <taxon>Aquificia</taxon>
        <taxon>Aquificales</taxon>
        <taxon>Aquificaceae</taxon>
        <taxon>Aquifex</taxon>
    </lineage>
</organism>
<evidence type="ECO:0000259" key="6">
    <source>
        <dbReference type="Pfam" id="PF01782"/>
    </source>
</evidence>
<protein>
    <recommendedName>
        <fullName evidence="5">Ribosome maturation factor RimM</fullName>
    </recommendedName>
</protein>
<dbReference type="Proteomes" id="UP000606463">
    <property type="component" value="Unassembled WGS sequence"/>
</dbReference>
<dbReference type="Pfam" id="PF01782">
    <property type="entry name" value="RimM"/>
    <property type="match status" value="1"/>
</dbReference>
<comment type="domain">
    <text evidence="5">The PRC barrel domain binds ribosomal protein uS19.</text>
</comment>
<dbReference type="HAMAP" id="MF_00014">
    <property type="entry name" value="Ribosome_mat_RimM"/>
    <property type="match status" value="1"/>
</dbReference>
<dbReference type="PANTHER" id="PTHR33692">
    <property type="entry name" value="RIBOSOME MATURATION FACTOR RIMM"/>
    <property type="match status" value="1"/>
</dbReference>
<evidence type="ECO:0000259" key="7">
    <source>
        <dbReference type="Pfam" id="PF24986"/>
    </source>
</evidence>
<dbReference type="PANTHER" id="PTHR33692:SF1">
    <property type="entry name" value="RIBOSOME MATURATION FACTOR RIMM"/>
    <property type="match status" value="1"/>
</dbReference>
<evidence type="ECO:0000256" key="2">
    <source>
        <dbReference type="ARBA" id="ARBA00022517"/>
    </source>
</evidence>
<dbReference type="NCBIfam" id="TIGR02273">
    <property type="entry name" value="16S_RimM"/>
    <property type="match status" value="1"/>
</dbReference>
<keyword evidence="2 5" id="KW-0690">Ribosome biogenesis</keyword>
<dbReference type="GO" id="GO:0005737">
    <property type="term" value="C:cytoplasm"/>
    <property type="evidence" value="ECO:0007669"/>
    <property type="project" value="UniProtKB-SubCell"/>
</dbReference>
<dbReference type="AlphaFoldDB" id="A0A9D0YPZ4"/>
<evidence type="ECO:0000256" key="5">
    <source>
        <dbReference type="HAMAP-Rule" id="MF_00014"/>
    </source>
</evidence>
<dbReference type="GO" id="GO:0005840">
    <property type="term" value="C:ribosome"/>
    <property type="evidence" value="ECO:0007669"/>
    <property type="project" value="InterPro"/>
</dbReference>
<comment type="caution">
    <text evidence="8">The sequence shown here is derived from an EMBL/GenBank/DDBJ whole genome shotgun (WGS) entry which is preliminary data.</text>
</comment>
<dbReference type="GO" id="GO:0042274">
    <property type="term" value="P:ribosomal small subunit biogenesis"/>
    <property type="evidence" value="ECO:0007669"/>
    <property type="project" value="UniProtKB-UniRule"/>
</dbReference>
<comment type="similarity">
    <text evidence="5">Belongs to the RimM family.</text>
</comment>
<dbReference type="Pfam" id="PF24986">
    <property type="entry name" value="PRC_RimM"/>
    <property type="match status" value="1"/>
</dbReference>
<gene>
    <name evidence="5 8" type="primary">rimM</name>
    <name evidence="8" type="ORF">EYH37_04535</name>
</gene>
<feature type="domain" description="Ribosome maturation factor RimM PRC barrel" evidence="7">
    <location>
        <begin position="102"/>
        <end position="160"/>
    </location>
</feature>
<evidence type="ECO:0000313" key="8">
    <source>
        <dbReference type="EMBL" id="HIP98611.1"/>
    </source>
</evidence>
<evidence type="ECO:0000256" key="4">
    <source>
        <dbReference type="ARBA" id="ARBA00023186"/>
    </source>
</evidence>
<dbReference type="SUPFAM" id="SSF50447">
    <property type="entry name" value="Translation proteins"/>
    <property type="match status" value="1"/>
</dbReference>
<reference evidence="8" key="1">
    <citation type="journal article" date="2020" name="ISME J.">
        <title>Gammaproteobacteria mediating utilization of methyl-, sulfur- and petroleum organic compounds in deep ocean hydrothermal plumes.</title>
        <authorList>
            <person name="Zhou Z."/>
            <person name="Liu Y."/>
            <person name="Pan J."/>
            <person name="Cron B.R."/>
            <person name="Toner B.M."/>
            <person name="Anantharaman K."/>
            <person name="Breier J.A."/>
            <person name="Dick G.J."/>
            <person name="Li M."/>
        </authorList>
    </citation>
    <scope>NUCLEOTIDE SEQUENCE</scope>
    <source>
        <strain evidence="8">SZUA-1501</strain>
    </source>
</reference>
<sequence length="165" mass="18985">MDQKEFVILGKIEDTFGYDGKLKIKIFAPQKLWEGLKKVFLKRKRGDYVPFEVQHLEVRGRKAYLKLKGLDSEEEALKAVGAHIYYPKEELPQPKAGEYYYFQLIGVKVVDQTGKNLGKVQYIHDGGMYSMLVLDDERIIPFTKNFVLGVDTDKKLIVVDGEKLP</sequence>
<dbReference type="Gene3D" id="2.30.30.240">
    <property type="entry name" value="PRC-barrel domain"/>
    <property type="match status" value="1"/>
</dbReference>
<feature type="domain" description="RimM N-terminal" evidence="6">
    <location>
        <begin position="9"/>
        <end position="89"/>
    </location>
</feature>
<dbReference type="InterPro" id="IPR056792">
    <property type="entry name" value="PRC_RimM"/>
</dbReference>
<dbReference type="GO" id="GO:0043022">
    <property type="term" value="F:ribosome binding"/>
    <property type="evidence" value="ECO:0007669"/>
    <property type="project" value="InterPro"/>
</dbReference>
<proteinExistence type="inferred from homology"/>
<accession>A0A9D0YPZ4</accession>
<dbReference type="InterPro" id="IPR011033">
    <property type="entry name" value="PRC_barrel-like_sf"/>
</dbReference>
<dbReference type="InterPro" id="IPR002676">
    <property type="entry name" value="RimM_N"/>
</dbReference>
<keyword evidence="1 5" id="KW-0963">Cytoplasm</keyword>
<dbReference type="InterPro" id="IPR036976">
    <property type="entry name" value="RimM_N_sf"/>
</dbReference>
<dbReference type="InterPro" id="IPR011961">
    <property type="entry name" value="RimM"/>
</dbReference>
<dbReference type="InterPro" id="IPR009000">
    <property type="entry name" value="Transl_B-barrel_sf"/>
</dbReference>
<dbReference type="SUPFAM" id="SSF50346">
    <property type="entry name" value="PRC-barrel domain"/>
    <property type="match status" value="1"/>
</dbReference>
<evidence type="ECO:0000313" key="9">
    <source>
        <dbReference type="Proteomes" id="UP000606463"/>
    </source>
</evidence>
<dbReference type="GO" id="GO:0006364">
    <property type="term" value="P:rRNA processing"/>
    <property type="evidence" value="ECO:0007669"/>
    <property type="project" value="UniProtKB-UniRule"/>
</dbReference>
<evidence type="ECO:0000256" key="3">
    <source>
        <dbReference type="ARBA" id="ARBA00022552"/>
    </source>
</evidence>
<keyword evidence="4 5" id="KW-0143">Chaperone</keyword>
<dbReference type="Gene3D" id="2.40.30.60">
    <property type="entry name" value="RimM"/>
    <property type="match status" value="1"/>
</dbReference>
<comment type="subcellular location">
    <subcellularLocation>
        <location evidence="5">Cytoplasm</location>
    </subcellularLocation>
</comment>
<comment type="subunit">
    <text evidence="5">Binds ribosomal protein uS19.</text>
</comment>
<comment type="function">
    <text evidence="5">An accessory protein needed during the final step in the assembly of 30S ribosomal subunit, possibly for assembly of the head region. Essential for efficient processing of 16S rRNA. May be needed both before and after RbfA during the maturation of 16S rRNA. It has affinity for free ribosomal 30S subunits but not for 70S ribosomes.</text>
</comment>